<protein>
    <submittedName>
        <fullName evidence="1">Uncharacterized protein</fullName>
    </submittedName>
</protein>
<comment type="caution">
    <text evidence="1">The sequence shown here is derived from an EMBL/GenBank/DDBJ whole genome shotgun (WGS) entry which is preliminary data.</text>
</comment>
<evidence type="ECO:0000313" key="1">
    <source>
        <dbReference type="EMBL" id="PKZ14905.1"/>
    </source>
</evidence>
<dbReference type="RefSeq" id="WP_101541424.1">
    <property type="nucleotide sequence ID" value="NZ_PKGU01000003.1"/>
</dbReference>
<reference evidence="1 2" key="1">
    <citation type="submission" date="2017-12" db="EMBL/GenBank/DDBJ databases">
        <title>Phylogenetic diversity of female urinary microbiome.</title>
        <authorList>
            <person name="Thomas-White K."/>
            <person name="Wolfe A.J."/>
        </authorList>
    </citation>
    <scope>NUCLEOTIDE SEQUENCE [LARGE SCALE GENOMIC DNA]</scope>
    <source>
        <strain evidence="1 2">UMB0064</strain>
    </source>
</reference>
<dbReference type="EMBL" id="PKGU01000003">
    <property type="protein sequence ID" value="PKZ14905.1"/>
    <property type="molecule type" value="Genomic_DNA"/>
</dbReference>
<accession>A0A2I1M438</accession>
<gene>
    <name evidence="1" type="ORF">CYJ32_05195</name>
</gene>
<sequence>MPQFEYISSSQVTSEDVKAVREALKTASQNETVGVTSTDTKVTGTAVTLARSNDELQEAVKNVEASGRKAATGIVRILILGMRLNSMWARIMSLGLT</sequence>
<name>A0A2I1M438_9BIFI</name>
<dbReference type="AlphaFoldDB" id="A0A2I1M438"/>
<dbReference type="Proteomes" id="UP000242263">
    <property type="component" value="Unassembled WGS sequence"/>
</dbReference>
<organism evidence="1 2">
    <name type="scientific">Alloscardovia omnicolens</name>
    <dbReference type="NCBI Taxonomy" id="419015"/>
    <lineage>
        <taxon>Bacteria</taxon>
        <taxon>Bacillati</taxon>
        <taxon>Actinomycetota</taxon>
        <taxon>Actinomycetes</taxon>
        <taxon>Bifidobacteriales</taxon>
        <taxon>Bifidobacteriaceae</taxon>
        <taxon>Alloscardovia</taxon>
    </lineage>
</organism>
<evidence type="ECO:0000313" key="2">
    <source>
        <dbReference type="Proteomes" id="UP000242263"/>
    </source>
</evidence>
<proteinExistence type="predicted"/>